<organism evidence="1 2">
    <name type="scientific">Ditylenchus dipsaci</name>
    <dbReference type="NCBI Taxonomy" id="166011"/>
    <lineage>
        <taxon>Eukaryota</taxon>
        <taxon>Metazoa</taxon>
        <taxon>Ecdysozoa</taxon>
        <taxon>Nematoda</taxon>
        <taxon>Chromadorea</taxon>
        <taxon>Rhabditida</taxon>
        <taxon>Tylenchina</taxon>
        <taxon>Tylenchomorpha</taxon>
        <taxon>Sphaerularioidea</taxon>
        <taxon>Anguinidae</taxon>
        <taxon>Anguininae</taxon>
        <taxon>Ditylenchus</taxon>
    </lineage>
</organism>
<sequence length="94" mass="10805">MSHNGGWMTTRRMTTCGKLSVEDHSRENAFRCHKSLPTNAVLKELKVEPTYIPGGCTNFILAPAVCWNKPFREKNRLYYATWMSNGDRQVIVNE</sequence>
<name>A0A915CQS5_9BILA</name>
<evidence type="ECO:0000313" key="1">
    <source>
        <dbReference type="Proteomes" id="UP000887574"/>
    </source>
</evidence>
<keyword evidence="1" id="KW-1185">Reference proteome</keyword>
<reference evidence="2" key="1">
    <citation type="submission" date="2022-11" db="UniProtKB">
        <authorList>
            <consortium name="WormBaseParasite"/>
        </authorList>
    </citation>
    <scope>IDENTIFICATION</scope>
</reference>
<proteinExistence type="predicted"/>
<dbReference type="WBParaSite" id="jg11140">
    <property type="protein sequence ID" value="jg11140"/>
    <property type="gene ID" value="jg11140"/>
</dbReference>
<dbReference type="Proteomes" id="UP000887574">
    <property type="component" value="Unplaced"/>
</dbReference>
<accession>A0A915CQS5</accession>
<evidence type="ECO:0000313" key="2">
    <source>
        <dbReference type="WBParaSite" id="jg11140"/>
    </source>
</evidence>
<dbReference type="AlphaFoldDB" id="A0A915CQS5"/>
<protein>
    <submittedName>
        <fullName evidence="2">Uncharacterized protein</fullName>
    </submittedName>
</protein>